<dbReference type="Pfam" id="PF13649">
    <property type="entry name" value="Methyltransf_25"/>
    <property type="match status" value="1"/>
</dbReference>
<dbReference type="RefSeq" id="WP_096892239.1">
    <property type="nucleotide sequence ID" value="NZ_BAOS01000001.1"/>
</dbReference>
<dbReference type="PANTHER" id="PTHR43861:SF1">
    <property type="entry name" value="TRANS-ACONITATE 2-METHYLTRANSFERASE"/>
    <property type="match status" value="1"/>
</dbReference>
<dbReference type="AlphaFoldDB" id="A0A286TTA3"/>
<dbReference type="Gene3D" id="3.40.50.150">
    <property type="entry name" value="Vaccinia Virus protein VP39"/>
    <property type="match status" value="1"/>
</dbReference>
<evidence type="ECO:0000259" key="3">
    <source>
        <dbReference type="Pfam" id="PF13649"/>
    </source>
</evidence>
<dbReference type="Proteomes" id="UP000218542">
    <property type="component" value="Unassembled WGS sequence"/>
</dbReference>
<gene>
    <name evidence="4" type="ORF">SCALIN_C01_0024</name>
</gene>
<keyword evidence="5" id="KW-1185">Reference proteome</keyword>
<feature type="domain" description="Methyltransferase" evidence="3">
    <location>
        <begin position="52"/>
        <end position="147"/>
    </location>
</feature>
<evidence type="ECO:0000313" key="4">
    <source>
        <dbReference type="EMBL" id="GAX59093.1"/>
    </source>
</evidence>
<evidence type="ECO:0000313" key="5">
    <source>
        <dbReference type="Proteomes" id="UP000218542"/>
    </source>
</evidence>
<dbReference type="OrthoDB" id="9791837at2"/>
<name>A0A286TTA3_9BACT</name>
<organism evidence="4 5">
    <name type="scientific">Candidatus Scalindua japonica</name>
    <dbReference type="NCBI Taxonomy" id="1284222"/>
    <lineage>
        <taxon>Bacteria</taxon>
        <taxon>Pseudomonadati</taxon>
        <taxon>Planctomycetota</taxon>
        <taxon>Candidatus Brocadiia</taxon>
        <taxon>Candidatus Brocadiales</taxon>
        <taxon>Candidatus Scalinduaceae</taxon>
        <taxon>Candidatus Scalindua</taxon>
    </lineage>
</organism>
<evidence type="ECO:0000256" key="2">
    <source>
        <dbReference type="ARBA" id="ARBA00022679"/>
    </source>
</evidence>
<protein>
    <submittedName>
        <fullName evidence="4">Methylase</fullName>
    </submittedName>
</protein>
<dbReference type="GO" id="GO:0032259">
    <property type="term" value="P:methylation"/>
    <property type="evidence" value="ECO:0007669"/>
    <property type="project" value="UniProtKB-KW"/>
</dbReference>
<keyword evidence="1 4" id="KW-0489">Methyltransferase</keyword>
<dbReference type="InterPro" id="IPR041698">
    <property type="entry name" value="Methyltransf_25"/>
</dbReference>
<dbReference type="PANTHER" id="PTHR43861">
    <property type="entry name" value="TRANS-ACONITATE 2-METHYLTRANSFERASE-RELATED"/>
    <property type="match status" value="1"/>
</dbReference>
<dbReference type="GO" id="GO:0008168">
    <property type="term" value="F:methyltransferase activity"/>
    <property type="evidence" value="ECO:0007669"/>
    <property type="project" value="UniProtKB-KW"/>
</dbReference>
<proteinExistence type="predicted"/>
<keyword evidence="2" id="KW-0808">Transferase</keyword>
<dbReference type="EMBL" id="BAOS01000001">
    <property type="protein sequence ID" value="GAX59093.1"/>
    <property type="molecule type" value="Genomic_DNA"/>
</dbReference>
<dbReference type="SUPFAM" id="SSF53335">
    <property type="entry name" value="S-adenosyl-L-methionine-dependent methyltransferases"/>
    <property type="match status" value="1"/>
</dbReference>
<reference evidence="5" key="1">
    <citation type="journal article" date="2017" name="Environ. Microbiol. Rep.">
        <title>Genetic Diversity of Marine Anaerobic Ammonium-Oxidizing Bacteria as Revealed by Genomic and Proteomic Analyses of 'Candidatus Scalindua japonica'.</title>
        <authorList>
            <person name="Oshiki M."/>
            <person name="Mizuto K."/>
            <person name="Kimura Z."/>
            <person name="Kindaichi T."/>
            <person name="Satoh H."/>
            <person name="Okabe S."/>
        </authorList>
    </citation>
    <scope>NUCLEOTIDE SEQUENCE [LARGE SCALE GENOMIC DNA]</scope>
    <source>
        <strain evidence="5">husup-a2</strain>
    </source>
</reference>
<comment type="caution">
    <text evidence="4">The sequence shown here is derived from an EMBL/GenBank/DDBJ whole genome shotgun (WGS) entry which is preliminary data.</text>
</comment>
<accession>A0A286TTA3</accession>
<dbReference type="InterPro" id="IPR029063">
    <property type="entry name" value="SAM-dependent_MTases_sf"/>
</dbReference>
<dbReference type="CDD" id="cd02440">
    <property type="entry name" value="AdoMet_MTases"/>
    <property type="match status" value="1"/>
</dbReference>
<evidence type="ECO:0000256" key="1">
    <source>
        <dbReference type="ARBA" id="ARBA00022603"/>
    </source>
</evidence>
<sequence>MAISREEVLALYQAGAKYYDSTINMLSLAGLRIKAYRSLAIDKLSLQRGNCVIELGCGTGLNFPFLMDQIGQEGQLIGVDLTPEMLDIARKRVKRSGWKNVELIQSDIATYDFPERANGVLAAGLLGYIPEYDRIIKTVSQSLLHGGHISILDGKQPEDLSSWLSGIVLKLGDSYGYTPEYFNVRPWKSVEHYFKDTKFETRYGGMIYISSGTVR</sequence>